<evidence type="ECO:0000313" key="2">
    <source>
        <dbReference type="Proteomes" id="UP001500889"/>
    </source>
</evidence>
<dbReference type="Proteomes" id="UP001500889">
    <property type="component" value="Chromosome J"/>
</dbReference>
<name>A0AAU9FQ57_DROMD</name>
<dbReference type="AlphaFoldDB" id="A0AAU9FQ57"/>
<gene>
    <name evidence="1" type="ORF">DMAD_06048</name>
</gene>
<keyword evidence="2" id="KW-1185">Reference proteome</keyword>
<reference evidence="1 2" key="1">
    <citation type="submission" date="2024-02" db="EMBL/GenBank/DDBJ databases">
        <title>A chromosome-level genome assembly of Drosophila madeirensis, a fruit fly species endemic to Madeira island.</title>
        <authorList>
            <person name="Tomihara K."/>
            <person name="Llopart A."/>
            <person name="Yamamoto D."/>
        </authorList>
    </citation>
    <scope>NUCLEOTIDE SEQUENCE [LARGE SCALE GENOMIC DNA]</scope>
    <source>
        <strain evidence="1 2">RF1</strain>
    </source>
</reference>
<dbReference type="EMBL" id="AP029265">
    <property type="protein sequence ID" value="BFF97679.1"/>
    <property type="molecule type" value="Genomic_DNA"/>
</dbReference>
<organism evidence="1 2">
    <name type="scientific">Drosophila madeirensis</name>
    <name type="common">Fruit fly</name>
    <dbReference type="NCBI Taxonomy" id="30013"/>
    <lineage>
        <taxon>Eukaryota</taxon>
        <taxon>Metazoa</taxon>
        <taxon>Ecdysozoa</taxon>
        <taxon>Arthropoda</taxon>
        <taxon>Hexapoda</taxon>
        <taxon>Insecta</taxon>
        <taxon>Pterygota</taxon>
        <taxon>Neoptera</taxon>
        <taxon>Endopterygota</taxon>
        <taxon>Diptera</taxon>
        <taxon>Brachycera</taxon>
        <taxon>Muscomorpha</taxon>
        <taxon>Ephydroidea</taxon>
        <taxon>Drosophilidae</taxon>
        <taxon>Drosophila</taxon>
        <taxon>Sophophora</taxon>
    </lineage>
</organism>
<sequence>MFDFKKRSRQIRAICNVIYNDPFLWDVIKSYTIFAAAIPIAHTFNGFKLMP</sequence>
<evidence type="ECO:0000313" key="1">
    <source>
        <dbReference type="EMBL" id="BFF97679.1"/>
    </source>
</evidence>
<accession>A0AAU9FQ57</accession>
<protein>
    <submittedName>
        <fullName evidence="1">Uncharacterized protein</fullName>
    </submittedName>
</protein>
<proteinExistence type="predicted"/>